<proteinExistence type="predicted"/>
<dbReference type="OrthoDB" id="276422at2759"/>
<accession>A0A5C3LYU3</accession>
<dbReference type="AlphaFoldDB" id="A0A5C3LYU3"/>
<feature type="compositionally biased region" description="Polar residues" evidence="1">
    <location>
        <begin position="54"/>
        <end position="68"/>
    </location>
</feature>
<dbReference type="EMBL" id="ML213607">
    <property type="protein sequence ID" value="TFK37583.1"/>
    <property type="molecule type" value="Genomic_DNA"/>
</dbReference>
<name>A0A5C3LYU3_9AGAR</name>
<feature type="non-terminal residue" evidence="2">
    <location>
        <position position="139"/>
    </location>
</feature>
<protein>
    <submittedName>
        <fullName evidence="2">Uncharacterized protein</fullName>
    </submittedName>
</protein>
<organism evidence="2 3">
    <name type="scientific">Crucibulum laeve</name>
    <dbReference type="NCBI Taxonomy" id="68775"/>
    <lineage>
        <taxon>Eukaryota</taxon>
        <taxon>Fungi</taxon>
        <taxon>Dikarya</taxon>
        <taxon>Basidiomycota</taxon>
        <taxon>Agaricomycotina</taxon>
        <taxon>Agaricomycetes</taxon>
        <taxon>Agaricomycetidae</taxon>
        <taxon>Agaricales</taxon>
        <taxon>Agaricineae</taxon>
        <taxon>Nidulariaceae</taxon>
        <taxon>Crucibulum</taxon>
    </lineage>
</organism>
<feature type="region of interest" description="Disordered" evidence="1">
    <location>
        <begin position="1"/>
        <end position="68"/>
    </location>
</feature>
<dbReference type="Proteomes" id="UP000308652">
    <property type="component" value="Unassembled WGS sequence"/>
</dbReference>
<dbReference type="STRING" id="68775.A0A5C3LYU3"/>
<evidence type="ECO:0000313" key="2">
    <source>
        <dbReference type="EMBL" id="TFK37583.1"/>
    </source>
</evidence>
<reference evidence="2 3" key="1">
    <citation type="journal article" date="2019" name="Nat. Ecol. Evol.">
        <title>Megaphylogeny resolves global patterns of mushroom evolution.</title>
        <authorList>
            <person name="Varga T."/>
            <person name="Krizsan K."/>
            <person name="Foldi C."/>
            <person name="Dima B."/>
            <person name="Sanchez-Garcia M."/>
            <person name="Sanchez-Ramirez S."/>
            <person name="Szollosi G.J."/>
            <person name="Szarkandi J.G."/>
            <person name="Papp V."/>
            <person name="Albert L."/>
            <person name="Andreopoulos W."/>
            <person name="Angelini C."/>
            <person name="Antonin V."/>
            <person name="Barry K.W."/>
            <person name="Bougher N.L."/>
            <person name="Buchanan P."/>
            <person name="Buyck B."/>
            <person name="Bense V."/>
            <person name="Catcheside P."/>
            <person name="Chovatia M."/>
            <person name="Cooper J."/>
            <person name="Damon W."/>
            <person name="Desjardin D."/>
            <person name="Finy P."/>
            <person name="Geml J."/>
            <person name="Haridas S."/>
            <person name="Hughes K."/>
            <person name="Justo A."/>
            <person name="Karasinski D."/>
            <person name="Kautmanova I."/>
            <person name="Kiss B."/>
            <person name="Kocsube S."/>
            <person name="Kotiranta H."/>
            <person name="LaButti K.M."/>
            <person name="Lechner B.E."/>
            <person name="Liimatainen K."/>
            <person name="Lipzen A."/>
            <person name="Lukacs Z."/>
            <person name="Mihaltcheva S."/>
            <person name="Morgado L.N."/>
            <person name="Niskanen T."/>
            <person name="Noordeloos M.E."/>
            <person name="Ohm R.A."/>
            <person name="Ortiz-Santana B."/>
            <person name="Ovrebo C."/>
            <person name="Racz N."/>
            <person name="Riley R."/>
            <person name="Savchenko A."/>
            <person name="Shiryaev A."/>
            <person name="Soop K."/>
            <person name="Spirin V."/>
            <person name="Szebenyi C."/>
            <person name="Tomsovsky M."/>
            <person name="Tulloss R.E."/>
            <person name="Uehling J."/>
            <person name="Grigoriev I.V."/>
            <person name="Vagvolgyi C."/>
            <person name="Papp T."/>
            <person name="Martin F.M."/>
            <person name="Miettinen O."/>
            <person name="Hibbett D.S."/>
            <person name="Nagy L.G."/>
        </authorList>
    </citation>
    <scope>NUCLEOTIDE SEQUENCE [LARGE SCALE GENOMIC DNA]</scope>
    <source>
        <strain evidence="2 3">CBS 166.37</strain>
    </source>
</reference>
<sequence length="139" mass="15878">MISRAARRFETTLLSSRQSLPRPARLYSTPSKKRDAPALATAQVPRPDYPAFLTPSSSEQYGQQQQKSPAGFYNELESFLNRPMPYTIIPTPLPHDRTSEQHEHWYADTVTQDLAAVMDACLHNLYDVPRAMGIFERLR</sequence>
<gene>
    <name evidence="2" type="ORF">BDQ12DRAFT_591021</name>
</gene>
<evidence type="ECO:0000313" key="3">
    <source>
        <dbReference type="Proteomes" id="UP000308652"/>
    </source>
</evidence>
<keyword evidence="3" id="KW-1185">Reference proteome</keyword>
<evidence type="ECO:0000256" key="1">
    <source>
        <dbReference type="SAM" id="MobiDB-lite"/>
    </source>
</evidence>